<reference evidence="5" key="1">
    <citation type="journal article" date="2015" name="Proc. Natl. Acad. Sci. U.S.A.">
        <title>Genome sequence of the Asian Tiger mosquito, Aedes albopictus, reveals insights into its biology, genetics, and evolution.</title>
        <authorList>
            <person name="Chen X.G."/>
            <person name="Jiang X."/>
            <person name="Gu J."/>
            <person name="Xu M."/>
            <person name="Wu Y."/>
            <person name="Deng Y."/>
            <person name="Zhang C."/>
            <person name="Bonizzoni M."/>
            <person name="Dermauw W."/>
            <person name="Vontas J."/>
            <person name="Armbruster P."/>
            <person name="Huang X."/>
            <person name="Yang Y."/>
            <person name="Zhang H."/>
            <person name="He W."/>
            <person name="Peng H."/>
            <person name="Liu Y."/>
            <person name="Wu K."/>
            <person name="Chen J."/>
            <person name="Lirakis M."/>
            <person name="Topalis P."/>
            <person name="Van Leeuwen T."/>
            <person name="Hall A.B."/>
            <person name="Jiang X."/>
            <person name="Thorpe C."/>
            <person name="Mueller R.L."/>
            <person name="Sun C."/>
            <person name="Waterhouse R.M."/>
            <person name="Yan G."/>
            <person name="Tu Z.J."/>
            <person name="Fang X."/>
            <person name="James A.A."/>
        </authorList>
    </citation>
    <scope>NUCLEOTIDE SEQUENCE [LARGE SCALE GENOMIC DNA]</scope>
    <source>
        <strain evidence="5">Foshan</strain>
    </source>
</reference>
<organism evidence="4 5">
    <name type="scientific">Aedes albopictus</name>
    <name type="common">Asian tiger mosquito</name>
    <name type="synonym">Stegomyia albopicta</name>
    <dbReference type="NCBI Taxonomy" id="7160"/>
    <lineage>
        <taxon>Eukaryota</taxon>
        <taxon>Metazoa</taxon>
        <taxon>Ecdysozoa</taxon>
        <taxon>Arthropoda</taxon>
        <taxon>Hexapoda</taxon>
        <taxon>Insecta</taxon>
        <taxon>Pterygota</taxon>
        <taxon>Neoptera</taxon>
        <taxon>Endopterygota</taxon>
        <taxon>Diptera</taxon>
        <taxon>Nematocera</taxon>
        <taxon>Culicoidea</taxon>
        <taxon>Culicidae</taxon>
        <taxon>Culicinae</taxon>
        <taxon>Aedini</taxon>
        <taxon>Aedes</taxon>
        <taxon>Stegomyia</taxon>
    </lineage>
</organism>
<reference evidence="4" key="2">
    <citation type="submission" date="2025-05" db="UniProtKB">
        <authorList>
            <consortium name="EnsemblMetazoa"/>
        </authorList>
    </citation>
    <scope>IDENTIFICATION</scope>
    <source>
        <strain evidence="4">Foshan</strain>
    </source>
</reference>
<evidence type="ECO:0000313" key="4">
    <source>
        <dbReference type="EnsemblMetazoa" id="AALFPA23_004251.P5106"/>
    </source>
</evidence>
<dbReference type="EnsemblMetazoa" id="AALFPA23_004251.R5106">
    <property type="protein sequence ID" value="AALFPA23_004251.P5106"/>
    <property type="gene ID" value="AALFPA23_004251"/>
</dbReference>
<dbReference type="GeneID" id="109427877"/>
<dbReference type="PROSITE" id="PS50097">
    <property type="entry name" value="BTB"/>
    <property type="match status" value="1"/>
</dbReference>
<dbReference type="PANTHER" id="PTHR45632:SF3">
    <property type="entry name" value="KELCH-LIKE PROTEIN 32"/>
    <property type="match status" value="1"/>
</dbReference>
<evidence type="ECO:0000256" key="1">
    <source>
        <dbReference type="ARBA" id="ARBA00022441"/>
    </source>
</evidence>
<dbReference type="SMART" id="SM00225">
    <property type="entry name" value="BTB"/>
    <property type="match status" value="1"/>
</dbReference>
<sequence>MELINSGFASYVKKISEDNSLCDITIIVDNDEKSPDNVRETVPVQAHRLVLSVMSGFFHKMFNDNLIKVNQPNIRLAGVPYSIFQKCLRFMYRGFDDTLSSMTLEDGIKFYKIARMLLMDTKVQQCYSKWITKNINKWESQLWTIFSMAVKYDLQEVVLHCKNYVTDVAGELLFFDEFRTVPLSIVQMLLSCENMNCTQAELKKAIKCWISANQIDDHVANELLNSVRSKKDPLFKGEEVKFYNSMKVKVLEVEKQSTTSPAKYATEHSYSSELCFRKSVAFVGLTVFFERKWAFTQEIQMKPIELDVQISKLWGSYGKVQSLERTTVVDIGNLLTQRSAHKVSIFFPEIRCDPYTQYKFCFRWKGEGVQPVLHMFGPIAHDLATAGESLIWSIYKQQVL</sequence>
<dbReference type="RefSeq" id="XP_019559007.3">
    <property type="nucleotide sequence ID" value="XM_019703462.3"/>
</dbReference>
<evidence type="ECO:0000313" key="5">
    <source>
        <dbReference type="Proteomes" id="UP000069940"/>
    </source>
</evidence>
<feature type="domain" description="BTB" evidence="3">
    <location>
        <begin position="22"/>
        <end position="94"/>
    </location>
</feature>
<dbReference type="Gene3D" id="3.30.710.10">
    <property type="entry name" value="Potassium Channel Kv1.1, Chain A"/>
    <property type="match status" value="1"/>
</dbReference>
<keyword evidence="2" id="KW-0677">Repeat</keyword>
<keyword evidence="5" id="KW-1185">Reference proteome</keyword>
<proteinExistence type="predicted"/>
<protein>
    <recommendedName>
        <fullName evidence="3">BTB domain-containing protein</fullName>
    </recommendedName>
</protein>
<accession>A0ABM1XZC3</accession>
<dbReference type="InterPro" id="IPR011705">
    <property type="entry name" value="BACK"/>
</dbReference>
<dbReference type="Pfam" id="PF00651">
    <property type="entry name" value="BTB"/>
    <property type="match status" value="1"/>
</dbReference>
<dbReference type="SUPFAM" id="SSF54695">
    <property type="entry name" value="POZ domain"/>
    <property type="match status" value="1"/>
</dbReference>
<dbReference type="Pfam" id="PF07707">
    <property type="entry name" value="BACK"/>
    <property type="match status" value="1"/>
</dbReference>
<keyword evidence="1" id="KW-0880">Kelch repeat</keyword>
<evidence type="ECO:0000259" key="3">
    <source>
        <dbReference type="PROSITE" id="PS50097"/>
    </source>
</evidence>
<dbReference type="InterPro" id="IPR000210">
    <property type="entry name" value="BTB/POZ_dom"/>
</dbReference>
<dbReference type="InterPro" id="IPR011333">
    <property type="entry name" value="SKP1/BTB/POZ_sf"/>
</dbReference>
<name>A0ABM1XZC3_AEDAL</name>
<dbReference type="PANTHER" id="PTHR45632">
    <property type="entry name" value="LD33804P"/>
    <property type="match status" value="1"/>
</dbReference>
<dbReference type="CDD" id="cd18186">
    <property type="entry name" value="BTB_POZ_ZBTB_KLHL-like"/>
    <property type="match status" value="1"/>
</dbReference>
<dbReference type="Proteomes" id="UP000069940">
    <property type="component" value="Unassembled WGS sequence"/>
</dbReference>
<evidence type="ECO:0000256" key="2">
    <source>
        <dbReference type="ARBA" id="ARBA00022737"/>
    </source>
</evidence>